<dbReference type="OrthoDB" id="10016939at2759"/>
<keyword evidence="4 13" id="KW-0812">Transmembrane</keyword>
<keyword evidence="11" id="KW-0675">Receptor</keyword>
<keyword evidence="9" id="KW-0496">Mitochondrion</keyword>
<dbReference type="Pfam" id="PF04281">
    <property type="entry name" value="Tom22"/>
    <property type="match status" value="1"/>
</dbReference>
<dbReference type="Proteomes" id="UP000245383">
    <property type="component" value="Unassembled WGS sequence"/>
</dbReference>
<proteinExistence type="inferred from homology"/>
<gene>
    <name evidence="14" type="ORF">BB561_002948</name>
</gene>
<evidence type="ECO:0000256" key="10">
    <source>
        <dbReference type="ARBA" id="ARBA00023136"/>
    </source>
</evidence>
<reference evidence="14 15" key="1">
    <citation type="journal article" date="2018" name="MBio">
        <title>Comparative Genomics Reveals the Core Gene Toolbox for the Fungus-Insect Symbiosis.</title>
        <authorList>
            <person name="Wang Y."/>
            <person name="Stata M."/>
            <person name="Wang W."/>
            <person name="Stajich J.E."/>
            <person name="White M.M."/>
            <person name="Moncalvo J.M."/>
        </authorList>
    </citation>
    <scope>NUCLEOTIDE SEQUENCE [LARGE SCALE GENOMIC DNA]</scope>
    <source>
        <strain evidence="14 15">SWE-8-4</strain>
    </source>
</reference>
<feature type="transmembrane region" description="Helical" evidence="13">
    <location>
        <begin position="76"/>
        <end position="97"/>
    </location>
</feature>
<evidence type="ECO:0000256" key="2">
    <source>
        <dbReference type="ARBA" id="ARBA00009874"/>
    </source>
</evidence>
<evidence type="ECO:0000256" key="6">
    <source>
        <dbReference type="ARBA" id="ARBA00022927"/>
    </source>
</evidence>
<keyword evidence="5" id="KW-1000">Mitochondrion outer membrane</keyword>
<feature type="region of interest" description="Disordered" evidence="12">
    <location>
        <begin position="1"/>
        <end position="21"/>
    </location>
</feature>
<keyword evidence="15" id="KW-1185">Reference proteome</keyword>
<evidence type="ECO:0000256" key="8">
    <source>
        <dbReference type="ARBA" id="ARBA00023010"/>
    </source>
</evidence>
<comment type="similarity">
    <text evidence="2">Belongs to the Tom22 family.</text>
</comment>
<evidence type="ECO:0000256" key="5">
    <source>
        <dbReference type="ARBA" id="ARBA00022787"/>
    </source>
</evidence>
<dbReference type="GO" id="GO:0006886">
    <property type="term" value="P:intracellular protein transport"/>
    <property type="evidence" value="ECO:0007669"/>
    <property type="project" value="InterPro"/>
</dbReference>
<dbReference type="PANTHER" id="PTHR12504:SF0">
    <property type="entry name" value="MITOCHONDRIAL IMPORT RECEPTOR SUBUNIT TOM22 HOMOLOG"/>
    <property type="match status" value="1"/>
</dbReference>
<evidence type="ECO:0000256" key="9">
    <source>
        <dbReference type="ARBA" id="ARBA00023128"/>
    </source>
</evidence>
<keyword evidence="3" id="KW-0813">Transport</keyword>
<keyword evidence="6" id="KW-0653">Protein transport</keyword>
<evidence type="ECO:0000256" key="1">
    <source>
        <dbReference type="ARBA" id="ARBA00004572"/>
    </source>
</evidence>
<name>A0A2T9YNP4_9FUNG</name>
<evidence type="ECO:0000256" key="12">
    <source>
        <dbReference type="SAM" id="MobiDB-lite"/>
    </source>
</evidence>
<evidence type="ECO:0000256" key="4">
    <source>
        <dbReference type="ARBA" id="ARBA00022692"/>
    </source>
</evidence>
<protein>
    <recommendedName>
        <fullName evidence="16">Mitochondrial import receptor subunit Tom22</fullName>
    </recommendedName>
</protein>
<evidence type="ECO:0000256" key="11">
    <source>
        <dbReference type="ARBA" id="ARBA00023170"/>
    </source>
</evidence>
<dbReference type="GO" id="GO:0005741">
    <property type="term" value="C:mitochondrial outer membrane"/>
    <property type="evidence" value="ECO:0007669"/>
    <property type="project" value="UniProtKB-SubCell"/>
</dbReference>
<organism evidence="14 15">
    <name type="scientific">Smittium simulii</name>
    <dbReference type="NCBI Taxonomy" id="133385"/>
    <lineage>
        <taxon>Eukaryota</taxon>
        <taxon>Fungi</taxon>
        <taxon>Fungi incertae sedis</taxon>
        <taxon>Zoopagomycota</taxon>
        <taxon>Kickxellomycotina</taxon>
        <taxon>Harpellomycetes</taxon>
        <taxon>Harpellales</taxon>
        <taxon>Legeriomycetaceae</taxon>
        <taxon>Smittium</taxon>
    </lineage>
</organism>
<comment type="caution">
    <text evidence="14">The sequence shown here is derived from an EMBL/GenBank/DDBJ whole genome shotgun (WGS) entry which is preliminary data.</text>
</comment>
<evidence type="ECO:0000256" key="7">
    <source>
        <dbReference type="ARBA" id="ARBA00022989"/>
    </source>
</evidence>
<dbReference type="EMBL" id="MBFR01000108">
    <property type="protein sequence ID" value="PVU93921.1"/>
    <property type="molecule type" value="Genomic_DNA"/>
</dbReference>
<evidence type="ECO:0000256" key="3">
    <source>
        <dbReference type="ARBA" id="ARBA00022448"/>
    </source>
</evidence>
<dbReference type="PANTHER" id="PTHR12504">
    <property type="entry name" value="MITOCHONDRIAL IMPORT RECEPTOR SUBUNIT TOM22"/>
    <property type="match status" value="1"/>
</dbReference>
<dbReference type="InterPro" id="IPR005683">
    <property type="entry name" value="Tom22"/>
</dbReference>
<evidence type="ECO:0000313" key="14">
    <source>
        <dbReference type="EMBL" id="PVU93921.1"/>
    </source>
</evidence>
<evidence type="ECO:0000256" key="13">
    <source>
        <dbReference type="SAM" id="Phobius"/>
    </source>
</evidence>
<evidence type="ECO:0008006" key="16">
    <source>
        <dbReference type="Google" id="ProtNLM"/>
    </source>
</evidence>
<keyword evidence="10 13" id="KW-0472">Membrane</keyword>
<accession>A0A2T9YNP4</accession>
<dbReference type="AlphaFoldDB" id="A0A2T9YNP4"/>
<evidence type="ECO:0000313" key="15">
    <source>
        <dbReference type="Proteomes" id="UP000245383"/>
    </source>
</evidence>
<dbReference type="CDD" id="cd22884">
    <property type="entry name" value="TOM22"/>
    <property type="match status" value="1"/>
</dbReference>
<keyword evidence="7 13" id="KW-1133">Transmembrane helix</keyword>
<dbReference type="STRING" id="133385.A0A2T9YNP4"/>
<comment type="subcellular location">
    <subcellularLocation>
        <location evidence="1">Mitochondrion outer membrane</location>
        <topology evidence="1">Single-pass membrane protein</topology>
    </subcellularLocation>
</comment>
<keyword evidence="8" id="KW-0811">Translocation</keyword>
<sequence length="129" mass="14496">MVEIKELDGSQTDSDYVTDSEVSDFEELSDIEEEDSDETFLQRIVALKDAVPLTTRNTIYSSVTGLFGLTKTGYSLFRTILWFSSTTALLLVFPLALEADKEQVMIQYEKEQQMLQQSVTPAVQPPTTS</sequence>